<dbReference type="InterPro" id="IPR008966">
    <property type="entry name" value="Adhesion_dom_sf"/>
</dbReference>
<organism evidence="7 8">
    <name type="scientific">Buttiauxella agrestis ATCC 33320</name>
    <dbReference type="NCBI Taxonomy" id="1006004"/>
    <lineage>
        <taxon>Bacteria</taxon>
        <taxon>Pseudomonadati</taxon>
        <taxon>Pseudomonadota</taxon>
        <taxon>Gammaproteobacteria</taxon>
        <taxon>Enterobacterales</taxon>
        <taxon>Enterobacteriaceae</taxon>
        <taxon>Buttiauxella</taxon>
    </lineage>
</organism>
<evidence type="ECO:0000259" key="6">
    <source>
        <dbReference type="Pfam" id="PF22003"/>
    </source>
</evidence>
<accession>A0A085GKH2</accession>
<dbReference type="RefSeq" id="WP_034492945.1">
    <property type="nucleotide sequence ID" value="NZ_JMPI01000011.1"/>
</dbReference>
<dbReference type="InterPro" id="IPR000259">
    <property type="entry name" value="Adhesion_dom_fimbrial"/>
</dbReference>
<comment type="subcellular location">
    <subcellularLocation>
        <location evidence="1">Fimbrium</location>
    </subcellularLocation>
</comment>
<feature type="chain" id="PRO_5001791485" evidence="4">
    <location>
        <begin position="24"/>
        <end position="326"/>
    </location>
</feature>
<keyword evidence="4" id="KW-0732">Signal</keyword>
<keyword evidence="8" id="KW-1185">Reference proteome</keyword>
<dbReference type="STRING" id="1006004.GBAG_0383"/>
<dbReference type="InterPro" id="IPR050263">
    <property type="entry name" value="Bact_Fimbrial_Adh_Pro"/>
</dbReference>
<feature type="domain" description="MrkD-like receptor binding" evidence="6">
    <location>
        <begin position="48"/>
        <end position="153"/>
    </location>
</feature>
<dbReference type="Gene3D" id="2.60.40.1090">
    <property type="entry name" value="Fimbrial-type adhesion domain"/>
    <property type="match status" value="1"/>
</dbReference>
<reference evidence="7 8" key="1">
    <citation type="submission" date="2014-05" db="EMBL/GenBank/DDBJ databases">
        <title>ATOL: Assembling a taxonomically balanced genome-scale reconstruction of the evolutionary history of the Enterobacteriaceae.</title>
        <authorList>
            <person name="Plunkett G.III."/>
            <person name="Neeno-Eckwall E.C."/>
            <person name="Glasner J.D."/>
            <person name="Perna N.T."/>
        </authorList>
    </citation>
    <scope>NUCLEOTIDE SEQUENCE [LARGE SCALE GENOMIC DNA]</scope>
    <source>
        <strain evidence="7 8">ATCC 33320</strain>
    </source>
</reference>
<proteinExistence type="inferred from homology"/>
<comment type="similarity">
    <text evidence="2">Belongs to the fimbrial protein family.</text>
</comment>
<dbReference type="eggNOG" id="COG3539">
    <property type="taxonomic scope" value="Bacteria"/>
</dbReference>
<dbReference type="Proteomes" id="UP000028653">
    <property type="component" value="Unassembled WGS sequence"/>
</dbReference>
<dbReference type="EMBL" id="JMPI01000011">
    <property type="protein sequence ID" value="KFC84217.1"/>
    <property type="molecule type" value="Genomic_DNA"/>
</dbReference>
<feature type="signal peptide" evidence="4">
    <location>
        <begin position="1"/>
        <end position="23"/>
    </location>
</feature>
<dbReference type="Pfam" id="PF22003">
    <property type="entry name" value="MrkDrd"/>
    <property type="match status" value="1"/>
</dbReference>
<dbReference type="PROSITE" id="PS51257">
    <property type="entry name" value="PROKAR_LIPOPROTEIN"/>
    <property type="match status" value="1"/>
</dbReference>
<feature type="domain" description="Fimbrial-type adhesion" evidence="5">
    <location>
        <begin position="204"/>
        <end position="325"/>
    </location>
</feature>
<evidence type="ECO:0000313" key="8">
    <source>
        <dbReference type="Proteomes" id="UP000028653"/>
    </source>
</evidence>
<evidence type="ECO:0000256" key="2">
    <source>
        <dbReference type="ARBA" id="ARBA00006671"/>
    </source>
</evidence>
<protein>
    <submittedName>
        <fullName evidence="7">Uncharacterized protein</fullName>
    </submittedName>
</protein>
<dbReference type="InterPro" id="IPR036937">
    <property type="entry name" value="Adhesion_dom_fimbrial_sf"/>
</dbReference>
<evidence type="ECO:0000259" key="5">
    <source>
        <dbReference type="Pfam" id="PF00419"/>
    </source>
</evidence>
<gene>
    <name evidence="7" type="ORF">GBAG_0383</name>
</gene>
<evidence type="ECO:0000256" key="3">
    <source>
        <dbReference type="ARBA" id="ARBA00023263"/>
    </source>
</evidence>
<dbReference type="PANTHER" id="PTHR33420:SF14">
    <property type="entry name" value="TYPE 1 FIMBRIN D-MANNOSE SPECIFIC ADHESIN"/>
    <property type="match status" value="1"/>
</dbReference>
<name>A0A085GKH2_9ENTR</name>
<dbReference type="GO" id="GO:0009289">
    <property type="term" value="C:pilus"/>
    <property type="evidence" value="ECO:0007669"/>
    <property type="project" value="UniProtKB-SubCell"/>
</dbReference>
<evidence type="ECO:0000313" key="7">
    <source>
        <dbReference type="EMBL" id="KFC84217.1"/>
    </source>
</evidence>
<dbReference type="Pfam" id="PF00419">
    <property type="entry name" value="Fimbrial"/>
    <property type="match status" value="1"/>
</dbReference>
<sequence length="326" mass="34638">MRGSLIILLLSGLIALFPTLASACNVQSQSRLSIVLNGSLQKDPLQASVGDTLYVKRASLSSLAHQRKDISCASSQSQDQLSITGIMNGSMTGDNVYPTSVAGIGIRLSLIIRQKGNHTPLSTLPVNEQFALDDKSDLTSDDVFIKTELVKTGSIESLEHISYQSPSILTLTRSALQQSVSVDYSFSATPPAGYCHFLAANAAFSLVPVDVATLQAQKTAASTQLDITYVCTGSPEHIEMTLYGVAADPEKGILKNTLTADNATGVGVQLLYRNLPLAFGSPVSLDDLPMVHNQSSIPLAARYIAISPEVKAGKIDTIATIKLNFL</sequence>
<comment type="caution">
    <text evidence="7">The sequence shown here is derived from an EMBL/GenBank/DDBJ whole genome shotgun (WGS) entry which is preliminary data.</text>
</comment>
<dbReference type="SUPFAM" id="SSF49401">
    <property type="entry name" value="Bacterial adhesins"/>
    <property type="match status" value="1"/>
</dbReference>
<dbReference type="AlphaFoldDB" id="A0A085GKH2"/>
<evidence type="ECO:0000256" key="1">
    <source>
        <dbReference type="ARBA" id="ARBA00004561"/>
    </source>
</evidence>
<keyword evidence="3" id="KW-0281">Fimbrium</keyword>
<dbReference type="PANTHER" id="PTHR33420">
    <property type="entry name" value="FIMBRIAL SUBUNIT ELFA-RELATED"/>
    <property type="match status" value="1"/>
</dbReference>
<dbReference type="InterPro" id="IPR054160">
    <property type="entry name" value="MrkD_recept-bd"/>
</dbReference>
<dbReference type="GO" id="GO:0043709">
    <property type="term" value="P:cell adhesion involved in single-species biofilm formation"/>
    <property type="evidence" value="ECO:0007669"/>
    <property type="project" value="TreeGrafter"/>
</dbReference>
<dbReference type="Gene3D" id="2.60.40.3310">
    <property type="match status" value="1"/>
</dbReference>
<evidence type="ECO:0000256" key="4">
    <source>
        <dbReference type="SAM" id="SignalP"/>
    </source>
</evidence>
<dbReference type="OrthoDB" id="8970968at2"/>